<dbReference type="SUPFAM" id="SSF51735">
    <property type="entry name" value="NAD(P)-binding Rossmann-fold domains"/>
    <property type="match status" value="1"/>
</dbReference>
<proteinExistence type="inferred from homology"/>
<dbReference type="Pfam" id="PF23441">
    <property type="entry name" value="SDR"/>
    <property type="match status" value="1"/>
</dbReference>
<dbReference type="InterPro" id="IPR036291">
    <property type="entry name" value="NAD(P)-bd_dom_sf"/>
</dbReference>
<dbReference type="PANTHER" id="PTHR43477">
    <property type="entry name" value="DIHYDROANTICAPSIN 7-DEHYDROGENASE"/>
    <property type="match status" value="1"/>
</dbReference>
<dbReference type="PRINTS" id="PR00081">
    <property type="entry name" value="GDHRDH"/>
</dbReference>
<name>A0A9P4HNC1_9PEZI</name>
<dbReference type="EMBL" id="ML978750">
    <property type="protein sequence ID" value="KAF2083962.1"/>
    <property type="molecule type" value="Genomic_DNA"/>
</dbReference>
<comment type="similarity">
    <text evidence="1">Belongs to the short-chain dehydrogenases/reductases (SDR) family.</text>
</comment>
<dbReference type="OrthoDB" id="294295at2759"/>
<dbReference type="InterPro" id="IPR051122">
    <property type="entry name" value="SDR_DHRS6-like"/>
</dbReference>
<dbReference type="AlphaFoldDB" id="A0A9P4HNC1"/>
<keyword evidence="3" id="KW-0560">Oxidoreductase</keyword>
<organism evidence="4 5">
    <name type="scientific">Saccharata proteae CBS 121410</name>
    <dbReference type="NCBI Taxonomy" id="1314787"/>
    <lineage>
        <taxon>Eukaryota</taxon>
        <taxon>Fungi</taxon>
        <taxon>Dikarya</taxon>
        <taxon>Ascomycota</taxon>
        <taxon>Pezizomycotina</taxon>
        <taxon>Dothideomycetes</taxon>
        <taxon>Dothideomycetes incertae sedis</taxon>
        <taxon>Botryosphaeriales</taxon>
        <taxon>Saccharataceae</taxon>
        <taxon>Saccharata</taxon>
    </lineage>
</organism>
<dbReference type="Gene3D" id="3.40.50.720">
    <property type="entry name" value="NAD(P)-binding Rossmann-like Domain"/>
    <property type="match status" value="1"/>
</dbReference>
<gene>
    <name evidence="4" type="ORF">K490DRAFT_50383</name>
</gene>
<dbReference type="PANTHER" id="PTHR43477:SF1">
    <property type="entry name" value="DIHYDROANTICAPSIN 7-DEHYDROGENASE"/>
    <property type="match status" value="1"/>
</dbReference>
<protein>
    <submittedName>
        <fullName evidence="4">NAD(P)-binding protein</fullName>
    </submittedName>
</protein>
<accession>A0A9P4HNC1</accession>
<evidence type="ECO:0000313" key="4">
    <source>
        <dbReference type="EMBL" id="KAF2083962.1"/>
    </source>
</evidence>
<keyword evidence="5" id="KW-1185">Reference proteome</keyword>
<dbReference type="Proteomes" id="UP000799776">
    <property type="component" value="Unassembled WGS sequence"/>
</dbReference>
<evidence type="ECO:0000256" key="1">
    <source>
        <dbReference type="ARBA" id="ARBA00006484"/>
    </source>
</evidence>
<keyword evidence="2" id="KW-0521">NADP</keyword>
<sequence length="263" mass="27815">MPDQQKYTNKLKGAHILIIGGSSGIGYGVAEASLEHGARVTISSSNPTRIDSALSGLKASYPSAATSNRISSAVCDLSNESSIEENVVQLFKAVGSVDHIVYTAGDALATTPLADADLAFMKKAGMVRFFGPLLVAREGSKHLSPGPRSSITLTSGMVGERPLPNWAVVGSFASGAFGMARGLALDLKPVRVNCVVPGAVDTELWKGLSEEVKREMFREYESKMTTGRVGRVEDVVEAYLFAMRDENLTGSNIDTNGGNLLMG</sequence>
<dbReference type="InterPro" id="IPR002347">
    <property type="entry name" value="SDR_fam"/>
</dbReference>
<reference evidence="4" key="1">
    <citation type="journal article" date="2020" name="Stud. Mycol.">
        <title>101 Dothideomycetes genomes: a test case for predicting lifestyles and emergence of pathogens.</title>
        <authorList>
            <person name="Haridas S."/>
            <person name="Albert R."/>
            <person name="Binder M."/>
            <person name="Bloem J."/>
            <person name="Labutti K."/>
            <person name="Salamov A."/>
            <person name="Andreopoulos B."/>
            <person name="Baker S."/>
            <person name="Barry K."/>
            <person name="Bills G."/>
            <person name="Bluhm B."/>
            <person name="Cannon C."/>
            <person name="Castanera R."/>
            <person name="Culley D."/>
            <person name="Daum C."/>
            <person name="Ezra D."/>
            <person name="Gonzalez J."/>
            <person name="Henrissat B."/>
            <person name="Kuo A."/>
            <person name="Liang C."/>
            <person name="Lipzen A."/>
            <person name="Lutzoni F."/>
            <person name="Magnuson J."/>
            <person name="Mondo S."/>
            <person name="Nolan M."/>
            <person name="Ohm R."/>
            <person name="Pangilinan J."/>
            <person name="Park H.-J."/>
            <person name="Ramirez L."/>
            <person name="Alfaro M."/>
            <person name="Sun H."/>
            <person name="Tritt A."/>
            <person name="Yoshinaga Y."/>
            <person name="Zwiers L.-H."/>
            <person name="Turgeon B."/>
            <person name="Goodwin S."/>
            <person name="Spatafora J."/>
            <person name="Crous P."/>
            <person name="Grigoriev I."/>
        </authorList>
    </citation>
    <scope>NUCLEOTIDE SEQUENCE</scope>
    <source>
        <strain evidence="4">CBS 121410</strain>
    </source>
</reference>
<evidence type="ECO:0000256" key="3">
    <source>
        <dbReference type="ARBA" id="ARBA00023002"/>
    </source>
</evidence>
<comment type="caution">
    <text evidence="4">The sequence shown here is derived from an EMBL/GenBank/DDBJ whole genome shotgun (WGS) entry which is preliminary data.</text>
</comment>
<dbReference type="GO" id="GO:0016491">
    <property type="term" value="F:oxidoreductase activity"/>
    <property type="evidence" value="ECO:0007669"/>
    <property type="project" value="UniProtKB-KW"/>
</dbReference>
<evidence type="ECO:0000256" key="2">
    <source>
        <dbReference type="ARBA" id="ARBA00022857"/>
    </source>
</evidence>
<evidence type="ECO:0000313" key="5">
    <source>
        <dbReference type="Proteomes" id="UP000799776"/>
    </source>
</evidence>
<dbReference type="InterPro" id="IPR057571">
    <property type="entry name" value="SDR_PhqE-like"/>
</dbReference>